<dbReference type="Gene3D" id="3.90.220.20">
    <property type="entry name" value="DNA methylase specificity domains"/>
    <property type="match status" value="2"/>
</dbReference>
<evidence type="ECO:0000256" key="2">
    <source>
        <dbReference type="ARBA" id="ARBA00022747"/>
    </source>
</evidence>
<feature type="domain" description="Type I restriction modification DNA specificity" evidence="5">
    <location>
        <begin position="209"/>
        <end position="378"/>
    </location>
</feature>
<dbReference type="InterPro" id="IPR044946">
    <property type="entry name" value="Restrct_endonuc_typeI_TRD_sf"/>
</dbReference>
<evidence type="ECO:0000256" key="3">
    <source>
        <dbReference type="ARBA" id="ARBA00023125"/>
    </source>
</evidence>
<evidence type="ECO:0000313" key="6">
    <source>
        <dbReference type="EMBL" id="MFC6295901.1"/>
    </source>
</evidence>
<evidence type="ECO:0000259" key="5">
    <source>
        <dbReference type="Pfam" id="PF01420"/>
    </source>
</evidence>
<dbReference type="PANTHER" id="PTHR30408">
    <property type="entry name" value="TYPE-1 RESTRICTION ENZYME ECOKI SPECIFICITY PROTEIN"/>
    <property type="match status" value="1"/>
</dbReference>
<dbReference type="SUPFAM" id="SSF116734">
    <property type="entry name" value="DNA methylase specificity domain"/>
    <property type="match status" value="2"/>
</dbReference>
<comment type="caution">
    <text evidence="6">The sequence shown here is derived from an EMBL/GenBank/DDBJ whole genome shotgun (WGS) entry which is preliminary data.</text>
</comment>
<evidence type="ECO:0000256" key="4">
    <source>
        <dbReference type="SAM" id="Coils"/>
    </source>
</evidence>
<reference evidence="7" key="1">
    <citation type="journal article" date="2019" name="Int. J. Syst. Evol. Microbiol.">
        <title>The Global Catalogue of Microorganisms (GCM) 10K type strain sequencing project: providing services to taxonomists for standard genome sequencing and annotation.</title>
        <authorList>
            <consortium name="The Broad Institute Genomics Platform"/>
            <consortium name="The Broad Institute Genome Sequencing Center for Infectious Disease"/>
            <person name="Wu L."/>
            <person name="Ma J."/>
        </authorList>
    </citation>
    <scope>NUCLEOTIDE SEQUENCE [LARGE SCALE GENOMIC DNA]</scope>
    <source>
        <strain evidence="7">CCM 8934</strain>
    </source>
</reference>
<dbReference type="GO" id="GO:0004519">
    <property type="term" value="F:endonuclease activity"/>
    <property type="evidence" value="ECO:0007669"/>
    <property type="project" value="UniProtKB-KW"/>
</dbReference>
<evidence type="ECO:0000256" key="1">
    <source>
        <dbReference type="ARBA" id="ARBA00010923"/>
    </source>
</evidence>
<evidence type="ECO:0000313" key="7">
    <source>
        <dbReference type="Proteomes" id="UP001596227"/>
    </source>
</evidence>
<protein>
    <submittedName>
        <fullName evidence="6">Restriction endonuclease subunit S</fullName>
        <ecNumber evidence="6">3.1.21.-</ecNumber>
    </submittedName>
</protein>
<accession>A0ABW1ULI3</accession>
<name>A0ABW1ULI3_9LACO</name>
<comment type="similarity">
    <text evidence="1">Belongs to the type-I restriction system S methylase family.</text>
</comment>
<dbReference type="GO" id="GO:0016787">
    <property type="term" value="F:hydrolase activity"/>
    <property type="evidence" value="ECO:0007669"/>
    <property type="project" value="UniProtKB-KW"/>
</dbReference>
<dbReference type="RefSeq" id="WP_137607777.1">
    <property type="nucleotide sequence ID" value="NZ_BJDH01000006.1"/>
</dbReference>
<dbReference type="InterPro" id="IPR052021">
    <property type="entry name" value="Type-I_RS_S_subunit"/>
</dbReference>
<sequence length="389" mass="45120">MKDEKLTPEIRFKGFTDPWEQRKLKNISEINPMKEIPQNFLYVDLESVQEEKIKKYQIQNRNNAPSRAQRLAKEGDIFFQNVRSYQKNNVIFEQSFNTDPVVFSTGYTQIRTSQDSSFVMTQLQTNNFVNRVLARSTGTSYPAITSKNLGDMKISLPNLSEQLKVGMFFQGLSKLIAANEEKVDELKAVKKLLMQRLFDQSWRFKGFTDPWEQRKLGELFSERTERSSNGTLLSVTINSGIVKFDSLDRKNNSSEDKSNYKIVKKNDIAYNSMRMWQGANGVSNYDGIVSPAYTVITPRKNVFSDFFGYHFKQVKMLQVFQKNSQGLTSDTWNLKYPSLKGINVKIPSMNEQKHISRVLKKIDENIAANEEKCEQLKQLKQYLMQNMFV</sequence>
<keyword evidence="3" id="KW-0238">DNA-binding</keyword>
<gene>
    <name evidence="6" type="ORF">ACFQH1_11875</name>
</gene>
<dbReference type="InterPro" id="IPR000055">
    <property type="entry name" value="Restrct_endonuc_typeI_TRD"/>
</dbReference>
<keyword evidence="6" id="KW-0255">Endonuclease</keyword>
<keyword evidence="6" id="KW-0540">Nuclease</keyword>
<keyword evidence="7" id="KW-1185">Reference proteome</keyword>
<dbReference type="Proteomes" id="UP001596227">
    <property type="component" value="Unassembled WGS sequence"/>
</dbReference>
<feature type="coiled-coil region" evidence="4">
    <location>
        <begin position="359"/>
        <end position="386"/>
    </location>
</feature>
<organism evidence="6 7">
    <name type="scientific">Lactiplantibacillus daoliensis</name>
    <dbReference type="NCBI Taxonomy" id="2559916"/>
    <lineage>
        <taxon>Bacteria</taxon>
        <taxon>Bacillati</taxon>
        <taxon>Bacillota</taxon>
        <taxon>Bacilli</taxon>
        <taxon>Lactobacillales</taxon>
        <taxon>Lactobacillaceae</taxon>
        <taxon>Lactiplantibacillus</taxon>
    </lineage>
</organism>
<keyword evidence="4" id="KW-0175">Coiled coil</keyword>
<dbReference type="Pfam" id="PF01420">
    <property type="entry name" value="Methylase_S"/>
    <property type="match status" value="2"/>
</dbReference>
<dbReference type="CDD" id="cd16961">
    <property type="entry name" value="RMtype1_S_TRD-CR_like"/>
    <property type="match status" value="1"/>
</dbReference>
<keyword evidence="6" id="KW-0378">Hydrolase</keyword>
<keyword evidence="2" id="KW-0680">Restriction system</keyword>
<dbReference type="EMBL" id="JBHSSB010000031">
    <property type="protein sequence ID" value="MFC6295901.1"/>
    <property type="molecule type" value="Genomic_DNA"/>
</dbReference>
<dbReference type="PANTHER" id="PTHR30408:SF12">
    <property type="entry name" value="TYPE I RESTRICTION ENZYME MJAVIII SPECIFICITY SUBUNIT"/>
    <property type="match status" value="1"/>
</dbReference>
<feature type="domain" description="Type I restriction modification DNA specificity" evidence="5">
    <location>
        <begin position="17"/>
        <end position="187"/>
    </location>
</feature>
<dbReference type="EC" id="3.1.21.-" evidence="6"/>
<proteinExistence type="inferred from homology"/>